<keyword evidence="10" id="KW-1185">Reference proteome</keyword>
<feature type="transmembrane region" description="Helical" evidence="8">
    <location>
        <begin position="96"/>
        <end position="117"/>
    </location>
</feature>
<accession>A0A1H8ARB6</accession>
<evidence type="ECO:0000313" key="10">
    <source>
        <dbReference type="Proteomes" id="UP000199695"/>
    </source>
</evidence>
<evidence type="ECO:0000256" key="1">
    <source>
        <dbReference type="ARBA" id="ARBA00004651"/>
    </source>
</evidence>
<name>A0A1H8ARB6_9BACL</name>
<dbReference type="InterPro" id="IPR002549">
    <property type="entry name" value="AI-2E-like"/>
</dbReference>
<keyword evidence="4" id="KW-1003">Cell membrane</keyword>
<keyword evidence="6 8" id="KW-1133">Transmembrane helix</keyword>
<keyword evidence="3" id="KW-0813">Transport</keyword>
<dbReference type="GO" id="GO:0055085">
    <property type="term" value="P:transmembrane transport"/>
    <property type="evidence" value="ECO:0007669"/>
    <property type="project" value="TreeGrafter"/>
</dbReference>
<dbReference type="EMBL" id="FOCQ01000001">
    <property type="protein sequence ID" value="SEM73270.1"/>
    <property type="molecule type" value="Genomic_DNA"/>
</dbReference>
<dbReference type="AlphaFoldDB" id="A0A1H8ARB6"/>
<feature type="transmembrane region" description="Helical" evidence="8">
    <location>
        <begin position="335"/>
        <end position="362"/>
    </location>
</feature>
<dbReference type="PANTHER" id="PTHR21716:SF53">
    <property type="entry name" value="PERMEASE PERM-RELATED"/>
    <property type="match status" value="1"/>
</dbReference>
<feature type="transmembrane region" description="Helical" evidence="8">
    <location>
        <begin position="279"/>
        <end position="297"/>
    </location>
</feature>
<keyword evidence="5 8" id="KW-0812">Transmembrane</keyword>
<feature type="transmembrane region" description="Helical" evidence="8">
    <location>
        <begin position="36"/>
        <end position="56"/>
    </location>
</feature>
<evidence type="ECO:0000256" key="7">
    <source>
        <dbReference type="ARBA" id="ARBA00023136"/>
    </source>
</evidence>
<feature type="transmembrane region" description="Helical" evidence="8">
    <location>
        <begin position="186"/>
        <end position="204"/>
    </location>
</feature>
<evidence type="ECO:0000256" key="6">
    <source>
        <dbReference type="ARBA" id="ARBA00022989"/>
    </source>
</evidence>
<dbReference type="PANTHER" id="PTHR21716">
    <property type="entry name" value="TRANSMEMBRANE PROTEIN"/>
    <property type="match status" value="1"/>
</dbReference>
<feature type="transmembrane region" description="Helical" evidence="8">
    <location>
        <begin position="304"/>
        <end position="323"/>
    </location>
</feature>
<comment type="subcellular location">
    <subcellularLocation>
        <location evidence="1">Cell membrane</location>
        <topology evidence="1">Multi-pass membrane protein</topology>
    </subcellularLocation>
</comment>
<dbReference type="STRING" id="1173111.SAMN05444955_101310"/>
<evidence type="ECO:0000256" key="5">
    <source>
        <dbReference type="ARBA" id="ARBA00022692"/>
    </source>
</evidence>
<evidence type="ECO:0000256" key="8">
    <source>
        <dbReference type="SAM" id="Phobius"/>
    </source>
</evidence>
<reference evidence="9 10" key="1">
    <citation type="submission" date="2016-10" db="EMBL/GenBank/DDBJ databases">
        <authorList>
            <person name="de Groot N.N."/>
        </authorList>
    </citation>
    <scope>NUCLEOTIDE SEQUENCE [LARGE SCALE GENOMIC DNA]</scope>
    <source>
        <strain evidence="9 10">DSM 46701</strain>
    </source>
</reference>
<evidence type="ECO:0000313" key="9">
    <source>
        <dbReference type="EMBL" id="SEM73270.1"/>
    </source>
</evidence>
<dbReference type="Pfam" id="PF01594">
    <property type="entry name" value="AI-2E_transport"/>
    <property type="match status" value="1"/>
</dbReference>
<evidence type="ECO:0000256" key="2">
    <source>
        <dbReference type="ARBA" id="ARBA00009773"/>
    </source>
</evidence>
<comment type="similarity">
    <text evidence="2">Belongs to the autoinducer-2 exporter (AI-2E) (TC 2.A.86) family.</text>
</comment>
<feature type="transmembrane region" description="Helical" evidence="8">
    <location>
        <begin position="245"/>
        <end position="273"/>
    </location>
</feature>
<feature type="transmembrane region" description="Helical" evidence="8">
    <location>
        <begin position="62"/>
        <end position="84"/>
    </location>
</feature>
<gene>
    <name evidence="9" type="ORF">SAMN05444955_101310</name>
</gene>
<protein>
    <submittedName>
        <fullName evidence="9">Predicted PurR-regulated permease PerM</fullName>
    </submittedName>
</protein>
<proteinExistence type="inferred from homology"/>
<dbReference type="Proteomes" id="UP000199695">
    <property type="component" value="Unassembled WGS sequence"/>
</dbReference>
<dbReference type="GO" id="GO:0005886">
    <property type="term" value="C:plasma membrane"/>
    <property type="evidence" value="ECO:0007669"/>
    <property type="project" value="UniProtKB-SubCell"/>
</dbReference>
<evidence type="ECO:0000256" key="4">
    <source>
        <dbReference type="ARBA" id="ARBA00022475"/>
    </source>
</evidence>
<sequence length="379" mass="42338">MDIKKPLFSYLMGKLVHIGGKLPVERFSDSRRLTTALFILVLLGILFLLFQMGPYIRILFSFLKAVLGPFFIAMIISYLLNPVVNLLSQRAVPRSIAVLLIYTLFIVSVVTLIINMLPLLEKQIYELAEHLPEWNAQFQRMIQEYNDHSKDFLPISIQAGIQKSLTRLEQGIGDWVGDMMSGISSTLNQIFIAFIIPFLAFYMMKDAKGIEKSLMALLPGSRRREIVRLFRDLDHALGNYIRGQLLVCLVVGLLAYLGYLLIGLPYALLLAAIVSVFNLIPYLGPIFGAIPAVLVALTESKEMVIAVIIVNMIVQMLEGNLISPQIVGRSLHLHPLMIIFALLVGGEIGGILGLLFAVPVFAMGKVVTEHIITHYLHRV</sequence>
<keyword evidence="7 8" id="KW-0472">Membrane</keyword>
<evidence type="ECO:0000256" key="3">
    <source>
        <dbReference type="ARBA" id="ARBA00022448"/>
    </source>
</evidence>
<organism evidence="9 10">
    <name type="scientific">Lihuaxuella thermophila</name>
    <dbReference type="NCBI Taxonomy" id="1173111"/>
    <lineage>
        <taxon>Bacteria</taxon>
        <taxon>Bacillati</taxon>
        <taxon>Bacillota</taxon>
        <taxon>Bacilli</taxon>
        <taxon>Bacillales</taxon>
        <taxon>Thermoactinomycetaceae</taxon>
        <taxon>Lihuaxuella</taxon>
    </lineage>
</organism>